<name>A0ABQ8LRN8_LABRO</name>
<keyword evidence="4 5" id="KW-0472">Membrane</keyword>
<evidence type="ECO:0000313" key="7">
    <source>
        <dbReference type="Proteomes" id="UP000830375"/>
    </source>
</evidence>
<keyword evidence="3 5" id="KW-1133">Transmembrane helix</keyword>
<proteinExistence type="predicted"/>
<feature type="transmembrane region" description="Helical" evidence="5">
    <location>
        <begin position="316"/>
        <end position="334"/>
    </location>
</feature>
<dbReference type="PANTHER" id="PTHR24064">
    <property type="entry name" value="SOLUTE CARRIER FAMILY 22 MEMBER"/>
    <property type="match status" value="1"/>
</dbReference>
<organism evidence="6 7">
    <name type="scientific">Labeo rohita</name>
    <name type="common">Indian major carp</name>
    <name type="synonym">Cyprinus rohita</name>
    <dbReference type="NCBI Taxonomy" id="84645"/>
    <lineage>
        <taxon>Eukaryota</taxon>
        <taxon>Metazoa</taxon>
        <taxon>Chordata</taxon>
        <taxon>Craniata</taxon>
        <taxon>Vertebrata</taxon>
        <taxon>Euteleostomi</taxon>
        <taxon>Actinopterygii</taxon>
        <taxon>Neopterygii</taxon>
        <taxon>Teleostei</taxon>
        <taxon>Ostariophysi</taxon>
        <taxon>Cypriniformes</taxon>
        <taxon>Cyprinidae</taxon>
        <taxon>Labeoninae</taxon>
        <taxon>Labeonini</taxon>
        <taxon>Labeo</taxon>
    </lineage>
</organism>
<keyword evidence="2 5" id="KW-0812">Transmembrane</keyword>
<reference evidence="6 7" key="1">
    <citation type="submission" date="2022-01" db="EMBL/GenBank/DDBJ databases">
        <title>A high-quality chromosome-level genome assembly of rohu carp, Labeo rohita.</title>
        <authorList>
            <person name="Arick M.A. II"/>
            <person name="Hsu C.-Y."/>
            <person name="Magbanua Z."/>
            <person name="Pechanova O."/>
            <person name="Grover C."/>
            <person name="Miller E."/>
            <person name="Thrash A."/>
            <person name="Ezzel L."/>
            <person name="Alam S."/>
            <person name="Benzie J."/>
            <person name="Hamilton M."/>
            <person name="Karsi A."/>
            <person name="Lawrence M.L."/>
            <person name="Peterson D.G."/>
        </authorList>
    </citation>
    <scope>NUCLEOTIDE SEQUENCE [LARGE SCALE GENOMIC DNA]</scope>
    <source>
        <strain evidence="7">BAU-BD-2019</strain>
        <tissue evidence="6">Blood</tissue>
    </source>
</reference>
<gene>
    <name evidence="6" type="ORF">H4Q32_015225</name>
</gene>
<evidence type="ECO:0000256" key="4">
    <source>
        <dbReference type="ARBA" id="ARBA00023136"/>
    </source>
</evidence>
<sequence length="697" mass="75964">MAALGPCGEGGSCIWMPCGARSPVQTGGQTDAGASGVWCAGFKHGYTGHTCAPAALPADLLETTGHRRTDLGILQPGDGVVTTGFDKDLMGPHAHQRARWMDYQPCAHRGNRRAMDAVQLDGLNPPAENGNVSQSEPHKRLSQVDTVVLPFLGGFGRYQRRLVALTWIPAFLISFSQFSDHFLLGQPERKCVRPDQNRTSSAIFDLMATGNDAAAAAAESSNATACMCSEWRFELQSGLQQNVVTKWTLVCDGEWKVHIAKFSLLVGSIFGYLLMGAMADWLGRIPVLLVSVLSVLVFGLAVAFSVDMAMFSTLRFFEGFCLAAIRLSLYVLRIELCLPTWRFSMTMIASLIIVGGQLLMPGLAALCRDWQILQIVIIAPFVLMLPYVWMFPESLRWLLVTQHYQRAKRQMYRIAHSNSVDTATDPSGILSELENELQQKPKTSCVTQLTGTRNLWKNTVVLCVNSLTGYGIHHCFARSVLEGSASHLHYYALAAIAIASCMVLFPVVGGFGRRGGLLTFMIITALASLLQLGLLNLYGTMQRFSYAFSIIGMFSSHAVSTLSIFYCAEITPTVIRGGGVGLVLASAGFGMLTAPLMELHNQKGFFLHHVILTCCTLLCIICIPLLPETAGQPLPETIAEGEGLLRRPILPGEQHHLLARTEVREYSRVQDTPLHQVVNPGNCSVPSNSTANGVRTS</sequence>
<evidence type="ECO:0000256" key="3">
    <source>
        <dbReference type="ARBA" id="ARBA00022989"/>
    </source>
</evidence>
<evidence type="ECO:0000256" key="1">
    <source>
        <dbReference type="ARBA" id="ARBA00004141"/>
    </source>
</evidence>
<evidence type="ECO:0000256" key="2">
    <source>
        <dbReference type="ARBA" id="ARBA00022692"/>
    </source>
</evidence>
<feature type="transmembrane region" description="Helical" evidence="5">
    <location>
        <begin position="544"/>
        <end position="567"/>
    </location>
</feature>
<feature type="transmembrane region" description="Helical" evidence="5">
    <location>
        <begin position="285"/>
        <end position="304"/>
    </location>
</feature>
<feature type="transmembrane region" description="Helical" evidence="5">
    <location>
        <begin position="606"/>
        <end position="626"/>
    </location>
</feature>
<feature type="transmembrane region" description="Helical" evidence="5">
    <location>
        <begin position="515"/>
        <end position="538"/>
    </location>
</feature>
<accession>A0ABQ8LRN8</accession>
<dbReference type="InterPro" id="IPR005828">
    <property type="entry name" value="MFS_sugar_transport-like"/>
</dbReference>
<dbReference type="Proteomes" id="UP000830375">
    <property type="component" value="Unassembled WGS sequence"/>
</dbReference>
<feature type="transmembrane region" description="Helical" evidence="5">
    <location>
        <begin position="340"/>
        <end position="360"/>
    </location>
</feature>
<dbReference type="SUPFAM" id="SSF103473">
    <property type="entry name" value="MFS general substrate transporter"/>
    <property type="match status" value="1"/>
</dbReference>
<evidence type="ECO:0000256" key="5">
    <source>
        <dbReference type="SAM" id="Phobius"/>
    </source>
</evidence>
<dbReference type="Gene3D" id="1.20.1250.20">
    <property type="entry name" value="MFS general substrate transporter like domains"/>
    <property type="match status" value="1"/>
</dbReference>
<feature type="transmembrane region" description="Helical" evidence="5">
    <location>
        <begin position="372"/>
        <end position="390"/>
    </location>
</feature>
<comment type="subcellular location">
    <subcellularLocation>
        <location evidence="1">Membrane</location>
        <topology evidence="1">Multi-pass membrane protein</topology>
    </subcellularLocation>
</comment>
<dbReference type="InterPro" id="IPR036259">
    <property type="entry name" value="MFS_trans_sf"/>
</dbReference>
<evidence type="ECO:0000313" key="6">
    <source>
        <dbReference type="EMBL" id="KAI2652333.1"/>
    </source>
</evidence>
<keyword evidence="7" id="KW-1185">Reference proteome</keyword>
<dbReference type="EMBL" id="JACTAM010000020">
    <property type="protein sequence ID" value="KAI2652333.1"/>
    <property type="molecule type" value="Genomic_DNA"/>
</dbReference>
<protein>
    <submittedName>
        <fullName evidence="6">Solute carrier family 22 member 23</fullName>
    </submittedName>
</protein>
<comment type="caution">
    <text evidence="6">The sequence shown here is derived from an EMBL/GenBank/DDBJ whole genome shotgun (WGS) entry which is preliminary data.</text>
</comment>
<dbReference type="Pfam" id="PF00083">
    <property type="entry name" value="Sugar_tr"/>
    <property type="match status" value="1"/>
</dbReference>
<feature type="transmembrane region" description="Helical" evidence="5">
    <location>
        <begin position="574"/>
        <end position="594"/>
    </location>
</feature>
<feature type="transmembrane region" description="Helical" evidence="5">
    <location>
        <begin position="488"/>
        <end position="508"/>
    </location>
</feature>